<sequence>MALTIKLTQKSTKHMIIHLGGSLDTVTASQLDKKVDEVLTGSPAHLTFDMENLEYMSSAGVRVILKASKGLEKNKGKTTFVNLQPQIKKVFEIIRAMPDMSIFSSIAELDDYLDSMQKRVLGQED</sequence>
<dbReference type="CDD" id="cd07043">
    <property type="entry name" value="STAS_anti-anti-sigma_factors"/>
    <property type="match status" value="1"/>
</dbReference>
<dbReference type="EMBL" id="CP001322">
    <property type="protein sequence ID" value="ACL02681.1"/>
    <property type="molecule type" value="Genomic_DNA"/>
</dbReference>
<feature type="domain" description="STAS" evidence="3">
    <location>
        <begin position="15"/>
        <end position="116"/>
    </location>
</feature>
<dbReference type="InterPro" id="IPR036513">
    <property type="entry name" value="STAS_dom_sf"/>
</dbReference>
<dbReference type="Pfam" id="PF01740">
    <property type="entry name" value="STAS"/>
    <property type="match status" value="1"/>
</dbReference>
<dbReference type="SUPFAM" id="SSF52091">
    <property type="entry name" value="SpoIIaa-like"/>
    <property type="match status" value="1"/>
</dbReference>
<name>B8FIB4_DESAL</name>
<evidence type="ECO:0000256" key="2">
    <source>
        <dbReference type="RuleBase" id="RU003749"/>
    </source>
</evidence>
<evidence type="ECO:0000313" key="5">
    <source>
        <dbReference type="Proteomes" id="UP000000739"/>
    </source>
</evidence>
<proteinExistence type="inferred from homology"/>
<dbReference type="GO" id="GO:0043856">
    <property type="term" value="F:anti-sigma factor antagonist activity"/>
    <property type="evidence" value="ECO:0007669"/>
    <property type="project" value="InterPro"/>
</dbReference>
<evidence type="ECO:0000259" key="3">
    <source>
        <dbReference type="PROSITE" id="PS50801"/>
    </source>
</evidence>
<dbReference type="Gene3D" id="3.30.750.24">
    <property type="entry name" value="STAS domain"/>
    <property type="match status" value="1"/>
</dbReference>
<protein>
    <recommendedName>
        <fullName evidence="2">Anti-sigma factor antagonist</fullName>
    </recommendedName>
</protein>
<organism evidence="4 5">
    <name type="scientific">Desulfatibacillum aliphaticivorans</name>
    <dbReference type="NCBI Taxonomy" id="218208"/>
    <lineage>
        <taxon>Bacteria</taxon>
        <taxon>Pseudomonadati</taxon>
        <taxon>Thermodesulfobacteriota</taxon>
        <taxon>Desulfobacteria</taxon>
        <taxon>Desulfobacterales</taxon>
        <taxon>Desulfatibacillaceae</taxon>
        <taxon>Desulfatibacillum</taxon>
    </lineage>
</organism>
<dbReference type="PROSITE" id="PS50801">
    <property type="entry name" value="STAS"/>
    <property type="match status" value="1"/>
</dbReference>
<dbReference type="AlphaFoldDB" id="B8FIB4"/>
<keyword evidence="5" id="KW-1185">Reference proteome</keyword>
<gene>
    <name evidence="4" type="ordered locus">Dalk_0978</name>
</gene>
<dbReference type="NCBIfam" id="TIGR00377">
    <property type="entry name" value="ant_ant_sig"/>
    <property type="match status" value="1"/>
</dbReference>
<dbReference type="PANTHER" id="PTHR33495:SF2">
    <property type="entry name" value="ANTI-SIGMA FACTOR ANTAGONIST TM_1081-RELATED"/>
    <property type="match status" value="1"/>
</dbReference>
<dbReference type="RefSeq" id="WP_012610119.1">
    <property type="nucleotide sequence ID" value="NC_011768.1"/>
</dbReference>
<dbReference type="Proteomes" id="UP000000739">
    <property type="component" value="Chromosome"/>
</dbReference>
<accession>B8FIB4</accession>
<dbReference type="PANTHER" id="PTHR33495">
    <property type="entry name" value="ANTI-SIGMA FACTOR ANTAGONIST TM_1081-RELATED-RELATED"/>
    <property type="match status" value="1"/>
</dbReference>
<dbReference type="KEGG" id="dal:Dalk_0978"/>
<reference evidence="4 5" key="1">
    <citation type="journal article" date="2012" name="Environ. Microbiol.">
        <title>The genome sequence of Desulfatibacillum alkenivorans AK-01: a blueprint for anaerobic alkane oxidation.</title>
        <authorList>
            <person name="Callaghan A.V."/>
            <person name="Morris B.E."/>
            <person name="Pereira I.A."/>
            <person name="McInerney M.J."/>
            <person name="Austin R.N."/>
            <person name="Groves J.T."/>
            <person name="Kukor J.J."/>
            <person name="Suflita J.M."/>
            <person name="Young L.Y."/>
            <person name="Zylstra G.J."/>
            <person name="Wawrik B."/>
        </authorList>
    </citation>
    <scope>NUCLEOTIDE SEQUENCE [LARGE SCALE GENOMIC DNA]</scope>
    <source>
        <strain evidence="4 5">AK-01</strain>
    </source>
</reference>
<evidence type="ECO:0000256" key="1">
    <source>
        <dbReference type="ARBA" id="ARBA00009013"/>
    </source>
</evidence>
<dbReference type="InterPro" id="IPR002645">
    <property type="entry name" value="STAS_dom"/>
</dbReference>
<dbReference type="InterPro" id="IPR003658">
    <property type="entry name" value="Anti-sigma_ant"/>
</dbReference>
<evidence type="ECO:0000313" key="4">
    <source>
        <dbReference type="EMBL" id="ACL02681.1"/>
    </source>
</evidence>
<dbReference type="HOGENOM" id="CLU_115403_9_0_7"/>
<dbReference type="eggNOG" id="COG1366">
    <property type="taxonomic scope" value="Bacteria"/>
</dbReference>
<comment type="similarity">
    <text evidence="1 2">Belongs to the anti-sigma-factor antagonist family.</text>
</comment>